<sequence length="137" mass="15587">MPHLYVRILQVSIDPIPLNPHSRLVVSATINPLGKRKAHLFASKNTQSIDHSFSFDFDEGNANFLSLSLRKKSFAFVDPMIGYDVIDLSNLQRNEVVREVRTLKRKDSDMKYGELHIMIHLCDDNSPSFNASCSCFC</sequence>
<evidence type="ECO:0000313" key="2">
    <source>
        <dbReference type="Proteomes" id="UP000179807"/>
    </source>
</evidence>
<gene>
    <name evidence="1" type="ORF">TRFO_24623</name>
</gene>
<evidence type="ECO:0000313" key="1">
    <source>
        <dbReference type="EMBL" id="OHT07283.1"/>
    </source>
</evidence>
<evidence type="ECO:0008006" key="3">
    <source>
        <dbReference type="Google" id="ProtNLM"/>
    </source>
</evidence>
<accession>A0A1J4K7W3</accession>
<keyword evidence="2" id="KW-1185">Reference proteome</keyword>
<dbReference type="GeneID" id="94838564"/>
<dbReference type="InterPro" id="IPR035892">
    <property type="entry name" value="C2_domain_sf"/>
</dbReference>
<dbReference type="Proteomes" id="UP000179807">
    <property type="component" value="Unassembled WGS sequence"/>
</dbReference>
<dbReference type="EMBL" id="MLAK01000702">
    <property type="protein sequence ID" value="OHT07283.1"/>
    <property type="molecule type" value="Genomic_DNA"/>
</dbReference>
<name>A0A1J4K7W3_9EUKA</name>
<protein>
    <recommendedName>
        <fullName evidence="3">C2 domain-containing protein</fullName>
    </recommendedName>
</protein>
<dbReference type="VEuPathDB" id="TrichDB:TRFO_24623"/>
<comment type="caution">
    <text evidence="1">The sequence shown here is derived from an EMBL/GenBank/DDBJ whole genome shotgun (WGS) entry which is preliminary data.</text>
</comment>
<dbReference type="SUPFAM" id="SSF49562">
    <property type="entry name" value="C2 domain (Calcium/lipid-binding domain, CaLB)"/>
    <property type="match status" value="1"/>
</dbReference>
<reference evidence="1" key="1">
    <citation type="submission" date="2016-10" db="EMBL/GenBank/DDBJ databases">
        <authorList>
            <person name="Benchimol M."/>
            <person name="Almeida L.G."/>
            <person name="Vasconcelos A.T."/>
            <person name="Perreira-Neves A."/>
            <person name="Rosa I.A."/>
            <person name="Tasca T."/>
            <person name="Bogo M.R."/>
            <person name="de Souza W."/>
        </authorList>
    </citation>
    <scope>NUCLEOTIDE SEQUENCE [LARGE SCALE GENOMIC DNA]</scope>
    <source>
        <strain evidence="1">K</strain>
    </source>
</reference>
<proteinExistence type="predicted"/>
<dbReference type="AlphaFoldDB" id="A0A1J4K7W3"/>
<organism evidence="1 2">
    <name type="scientific">Tritrichomonas foetus</name>
    <dbReference type="NCBI Taxonomy" id="1144522"/>
    <lineage>
        <taxon>Eukaryota</taxon>
        <taxon>Metamonada</taxon>
        <taxon>Parabasalia</taxon>
        <taxon>Tritrichomonadida</taxon>
        <taxon>Tritrichomonadidae</taxon>
        <taxon>Tritrichomonas</taxon>
    </lineage>
</organism>
<dbReference type="RefSeq" id="XP_068360419.1">
    <property type="nucleotide sequence ID" value="XM_068503860.1"/>
</dbReference>